<evidence type="ECO:0000256" key="6">
    <source>
        <dbReference type="ARBA" id="ARBA00023268"/>
    </source>
</evidence>
<feature type="transmembrane region" description="Helical" evidence="10">
    <location>
        <begin position="76"/>
        <end position="99"/>
    </location>
</feature>
<evidence type="ECO:0000313" key="13">
    <source>
        <dbReference type="EMBL" id="OQO91210.1"/>
    </source>
</evidence>
<proteinExistence type="predicted"/>
<gene>
    <name evidence="13" type="ORF">B1813_13965</name>
</gene>
<dbReference type="InterPro" id="IPR050396">
    <property type="entry name" value="Glycosyltr_51/Transpeptidase"/>
</dbReference>
<evidence type="ECO:0000259" key="12">
    <source>
        <dbReference type="Pfam" id="PF00912"/>
    </source>
</evidence>
<keyword evidence="4" id="KW-0808">Transferase</keyword>
<dbReference type="InterPro" id="IPR001264">
    <property type="entry name" value="Glyco_trans_51"/>
</dbReference>
<evidence type="ECO:0000256" key="10">
    <source>
        <dbReference type="SAM" id="Phobius"/>
    </source>
</evidence>
<dbReference type="GO" id="GO:0006508">
    <property type="term" value="P:proteolysis"/>
    <property type="evidence" value="ECO:0007669"/>
    <property type="project" value="UniProtKB-KW"/>
</dbReference>
<dbReference type="InterPro" id="IPR012338">
    <property type="entry name" value="Beta-lactam/transpept-like"/>
</dbReference>
<dbReference type="InterPro" id="IPR023346">
    <property type="entry name" value="Lysozyme-like_dom_sf"/>
</dbReference>
<feature type="compositionally biased region" description="Acidic residues" evidence="9">
    <location>
        <begin position="769"/>
        <end position="778"/>
    </location>
</feature>
<keyword evidence="10" id="KW-1133">Transmembrane helix</keyword>
<keyword evidence="10" id="KW-0812">Transmembrane</keyword>
<evidence type="ECO:0000256" key="1">
    <source>
        <dbReference type="ARBA" id="ARBA00022645"/>
    </source>
</evidence>
<dbReference type="GO" id="GO:0009252">
    <property type="term" value="P:peptidoglycan biosynthetic process"/>
    <property type="evidence" value="ECO:0007669"/>
    <property type="project" value="TreeGrafter"/>
</dbReference>
<dbReference type="GO" id="GO:0009002">
    <property type="term" value="F:serine-type D-Ala-D-Ala carboxypeptidase activity"/>
    <property type="evidence" value="ECO:0007669"/>
    <property type="project" value="UniProtKB-EC"/>
</dbReference>
<evidence type="ECO:0000256" key="3">
    <source>
        <dbReference type="ARBA" id="ARBA00022676"/>
    </source>
</evidence>
<dbReference type="SUPFAM" id="SSF53955">
    <property type="entry name" value="Lysozyme-like"/>
    <property type="match status" value="1"/>
</dbReference>
<evidence type="ECO:0000313" key="14">
    <source>
        <dbReference type="Proteomes" id="UP000192591"/>
    </source>
</evidence>
<dbReference type="GO" id="GO:0008658">
    <property type="term" value="F:penicillin binding"/>
    <property type="evidence" value="ECO:0007669"/>
    <property type="project" value="InterPro"/>
</dbReference>
<keyword evidence="5" id="KW-0378">Hydrolase</keyword>
<feature type="domain" description="Glycosyl transferase family 51" evidence="12">
    <location>
        <begin position="135"/>
        <end position="295"/>
    </location>
</feature>
<comment type="caution">
    <text evidence="13">The sequence shown here is derived from an EMBL/GenBank/DDBJ whole genome shotgun (WGS) entry which is preliminary data.</text>
</comment>
<dbReference type="Pfam" id="PF00905">
    <property type="entry name" value="Transpeptidase"/>
    <property type="match status" value="1"/>
</dbReference>
<dbReference type="InterPro" id="IPR001460">
    <property type="entry name" value="PCN-bd_Tpept"/>
</dbReference>
<keyword evidence="14" id="KW-1185">Reference proteome</keyword>
<evidence type="ECO:0000256" key="2">
    <source>
        <dbReference type="ARBA" id="ARBA00022670"/>
    </source>
</evidence>
<dbReference type="Gene3D" id="1.10.3810.10">
    <property type="entry name" value="Biosynthetic peptidoglycan transglycosylase-like"/>
    <property type="match status" value="1"/>
</dbReference>
<comment type="catalytic activity">
    <reaction evidence="7">
        <text>Preferential cleavage: (Ac)2-L-Lys-D-Ala-|-D-Ala. Also transpeptidation of peptidyl-alanyl moieties that are N-acyl substituents of D-alanine.</text>
        <dbReference type="EC" id="3.4.16.4"/>
    </reaction>
</comment>
<dbReference type="SUPFAM" id="SSF56601">
    <property type="entry name" value="beta-lactamase/transpeptidase-like"/>
    <property type="match status" value="1"/>
</dbReference>
<dbReference type="GO" id="GO:0008955">
    <property type="term" value="F:peptidoglycan glycosyltransferase activity"/>
    <property type="evidence" value="ECO:0007669"/>
    <property type="project" value="UniProtKB-EC"/>
</dbReference>
<dbReference type="InterPro" id="IPR036950">
    <property type="entry name" value="PBP_transglycosylase"/>
</dbReference>
<organism evidence="13 14">
    <name type="scientific">Saccharomonospora piscinae</name>
    <dbReference type="NCBI Taxonomy" id="687388"/>
    <lineage>
        <taxon>Bacteria</taxon>
        <taxon>Bacillati</taxon>
        <taxon>Actinomycetota</taxon>
        <taxon>Actinomycetes</taxon>
        <taxon>Pseudonocardiales</taxon>
        <taxon>Pseudonocardiaceae</taxon>
        <taxon>Saccharomonospora</taxon>
    </lineage>
</organism>
<keyword evidence="6" id="KW-0511">Multifunctional enzyme</keyword>
<dbReference type="GO" id="GO:0030288">
    <property type="term" value="C:outer membrane-bounded periplasmic space"/>
    <property type="evidence" value="ECO:0007669"/>
    <property type="project" value="TreeGrafter"/>
</dbReference>
<accession>A0A1V9A2E2</accession>
<dbReference type="STRING" id="1962155.B1813_13965"/>
<evidence type="ECO:0000256" key="4">
    <source>
        <dbReference type="ARBA" id="ARBA00022679"/>
    </source>
</evidence>
<feature type="region of interest" description="Disordered" evidence="9">
    <location>
        <begin position="1"/>
        <end position="63"/>
    </location>
</feature>
<dbReference type="Gene3D" id="3.40.710.10">
    <property type="entry name" value="DD-peptidase/beta-lactamase superfamily"/>
    <property type="match status" value="1"/>
</dbReference>
<keyword evidence="2" id="KW-0645">Protease</keyword>
<feature type="compositionally biased region" description="Low complexity" evidence="9">
    <location>
        <begin position="722"/>
        <end position="748"/>
    </location>
</feature>
<evidence type="ECO:0000256" key="8">
    <source>
        <dbReference type="ARBA" id="ARBA00049902"/>
    </source>
</evidence>
<dbReference type="AlphaFoldDB" id="A0A1V9A2E2"/>
<dbReference type="PANTHER" id="PTHR32282:SF34">
    <property type="entry name" value="PENICILLIN-BINDING PROTEIN 1A"/>
    <property type="match status" value="1"/>
</dbReference>
<dbReference type="Proteomes" id="UP000192591">
    <property type="component" value="Unassembled WGS sequence"/>
</dbReference>
<evidence type="ECO:0000256" key="5">
    <source>
        <dbReference type="ARBA" id="ARBA00022801"/>
    </source>
</evidence>
<protein>
    <submittedName>
        <fullName evidence="13">Carboxypeptidase</fullName>
    </submittedName>
</protein>
<keyword evidence="1 13" id="KW-0121">Carboxypeptidase</keyword>
<reference evidence="13 14" key="1">
    <citation type="submission" date="2017-02" db="EMBL/GenBank/DDBJ databases">
        <title>Draft genome of Saccharomonospora sp. 154.</title>
        <authorList>
            <person name="Alonso-Carmona G.S."/>
            <person name="De La Haba R."/>
            <person name="Vera-Gargallo B."/>
            <person name="Sandoval-Trujillo A.H."/>
            <person name="Ramirez-Duran N."/>
            <person name="Ventosa A."/>
        </authorList>
    </citation>
    <scope>NUCLEOTIDE SEQUENCE [LARGE SCALE GENOMIC DNA]</scope>
    <source>
        <strain evidence="13 14">LRS4.154</strain>
    </source>
</reference>
<sequence>MITHRAYNGTADGRDQDGYNDYDDVGDRHQEPGLDDGHGGDGGDGFDDGEPRPKKGKAALTPAQRKKRRWKIVRRSAYAIVGLFFVLPAIAFAITYFLVDVPDPEDVAQDQAKVVTYLYADGETEMGRDIPPDGGNRILLKPHEIPDDVKHAVYAAEDATFETNPGFDVTGILRAVYNQATGGVGGGSTITQQYVKVATENDEYSITRKWTEIVKAFKMSNEQSKDEIITAYLNTIYFGRGAYGIQTAAQAYYGKDATDLTASESALIAGMIQQPSRVNKPEVREKRWGYVMDQMVANNWLPKAERDQAKLPELIPDDEATPDTITGTERFIQAKVNAELAEKGYPEEKLRAGGYRVYLTIDQEAQSAAEQAVNNVMEGEPELLKEALTAVDPETGGVLAYYGGPYEADGNQYDWASAQRNPGSSYKPFDLVALLEQGKGLGEIYDGSSPRTFGDREVRNSEDTQCPQCTVAEAMKLSINTVFFDIVVNEVGPQAVAEAARAAGIPEKGSGVDAKETMPTMDGNISIGGGHTMVSTLHMANAYATFASGGIRHDVHFVAKLTTSDGEVVFDETSEVATEGEPAFADDPERNKQIAGNVTESLEPVLEQSQLLCAGGRECAGKTGTHQFDDGSGMRVNENSEAWMVGYTPQVSAAVWVGSGENRPINNAAGGAIYGSGLPGEIWKLFMDTYLEGKPMLEFDEVELIGKPPAPPPTVPQDDASSSESSESTTTTPETTTPETSTPELPTEPSFPPGESDDPGNPGGPPDPSDGEDEDDDGWPPWNSGRGDGDTESTEEF</sequence>
<keyword evidence="10" id="KW-0472">Membrane</keyword>
<feature type="domain" description="Penicillin-binding protein transpeptidase" evidence="11">
    <location>
        <begin position="389"/>
        <end position="658"/>
    </location>
</feature>
<dbReference type="PANTHER" id="PTHR32282">
    <property type="entry name" value="BINDING PROTEIN TRANSPEPTIDASE, PUTATIVE-RELATED"/>
    <property type="match status" value="1"/>
</dbReference>
<comment type="catalytic activity">
    <reaction evidence="8">
        <text>[GlcNAc-(1-&gt;4)-Mur2Ac(oyl-L-Ala-gamma-D-Glu-L-Lys-D-Ala-D-Ala)](n)-di-trans,octa-cis-undecaprenyl diphosphate + beta-D-GlcNAc-(1-&gt;4)-Mur2Ac(oyl-L-Ala-gamma-D-Glu-L-Lys-D-Ala-D-Ala)-di-trans,octa-cis-undecaprenyl diphosphate = [GlcNAc-(1-&gt;4)-Mur2Ac(oyl-L-Ala-gamma-D-Glu-L-Lys-D-Ala-D-Ala)](n+1)-di-trans,octa-cis-undecaprenyl diphosphate + di-trans,octa-cis-undecaprenyl diphosphate + H(+)</text>
        <dbReference type="Rhea" id="RHEA:23708"/>
        <dbReference type="Rhea" id="RHEA-COMP:9602"/>
        <dbReference type="Rhea" id="RHEA-COMP:9603"/>
        <dbReference type="ChEBI" id="CHEBI:15378"/>
        <dbReference type="ChEBI" id="CHEBI:58405"/>
        <dbReference type="ChEBI" id="CHEBI:60033"/>
        <dbReference type="ChEBI" id="CHEBI:78435"/>
        <dbReference type="EC" id="2.4.99.28"/>
    </reaction>
</comment>
<dbReference type="Pfam" id="PF00912">
    <property type="entry name" value="Transgly"/>
    <property type="match status" value="1"/>
</dbReference>
<name>A0A1V9A2E2_SACPI</name>
<dbReference type="EMBL" id="MWIH01000006">
    <property type="protein sequence ID" value="OQO91210.1"/>
    <property type="molecule type" value="Genomic_DNA"/>
</dbReference>
<keyword evidence="3" id="KW-0328">Glycosyltransferase</keyword>
<feature type="compositionally biased region" description="Basic and acidic residues" evidence="9">
    <location>
        <begin position="25"/>
        <end position="41"/>
    </location>
</feature>
<evidence type="ECO:0000256" key="7">
    <source>
        <dbReference type="ARBA" id="ARBA00034000"/>
    </source>
</evidence>
<feature type="region of interest" description="Disordered" evidence="9">
    <location>
        <begin position="704"/>
        <end position="797"/>
    </location>
</feature>
<evidence type="ECO:0000256" key="9">
    <source>
        <dbReference type="SAM" id="MobiDB-lite"/>
    </source>
</evidence>
<evidence type="ECO:0000259" key="11">
    <source>
        <dbReference type="Pfam" id="PF00905"/>
    </source>
</evidence>